<dbReference type="InterPro" id="IPR019560">
    <property type="entry name" value="Mitochondrial_18_kDa_protein"/>
</dbReference>
<feature type="compositionally biased region" description="Basic and acidic residues" evidence="4">
    <location>
        <begin position="1"/>
        <end position="19"/>
    </location>
</feature>
<evidence type="ECO:0000256" key="4">
    <source>
        <dbReference type="SAM" id="MobiDB-lite"/>
    </source>
</evidence>
<accession>A0AAN7WIP8</accession>
<gene>
    <name evidence="5" type="ORF">LTR97_005808</name>
</gene>
<dbReference type="Pfam" id="PF10558">
    <property type="entry name" value="MTP18"/>
    <property type="match status" value="1"/>
</dbReference>
<evidence type="ECO:0000256" key="3">
    <source>
        <dbReference type="ARBA" id="ARBA00029631"/>
    </source>
</evidence>
<comment type="similarity">
    <text evidence="1">Belongs to the MTFP1 family.</text>
</comment>
<evidence type="ECO:0000256" key="1">
    <source>
        <dbReference type="ARBA" id="ARBA00009224"/>
    </source>
</evidence>
<dbReference type="Proteomes" id="UP001310594">
    <property type="component" value="Unassembled WGS sequence"/>
</dbReference>
<evidence type="ECO:0000313" key="5">
    <source>
        <dbReference type="EMBL" id="KAK5699679.1"/>
    </source>
</evidence>
<dbReference type="PANTHER" id="PTHR11001">
    <property type="entry name" value="MITOCHONDRIAL FISSION PROCESS PROTEIN 1"/>
    <property type="match status" value="1"/>
</dbReference>
<dbReference type="GO" id="GO:0005739">
    <property type="term" value="C:mitochondrion"/>
    <property type="evidence" value="ECO:0007669"/>
    <property type="project" value="TreeGrafter"/>
</dbReference>
<reference evidence="5" key="1">
    <citation type="submission" date="2023-08" db="EMBL/GenBank/DDBJ databases">
        <title>Black Yeasts Isolated from many extreme environments.</title>
        <authorList>
            <person name="Coleine C."/>
            <person name="Stajich J.E."/>
            <person name="Selbmann L."/>
        </authorList>
    </citation>
    <scope>NUCLEOTIDE SEQUENCE</scope>
    <source>
        <strain evidence="5">CCFEE 5810</strain>
    </source>
</reference>
<evidence type="ECO:0000256" key="2">
    <source>
        <dbReference type="ARBA" id="ARBA00017835"/>
    </source>
</evidence>
<evidence type="ECO:0000313" key="6">
    <source>
        <dbReference type="Proteomes" id="UP001310594"/>
    </source>
</evidence>
<dbReference type="GO" id="GO:0000266">
    <property type="term" value="P:mitochondrial fission"/>
    <property type="evidence" value="ECO:0007669"/>
    <property type="project" value="TreeGrafter"/>
</dbReference>
<dbReference type="AlphaFoldDB" id="A0AAN7WIP8"/>
<name>A0AAN7WIP8_9PEZI</name>
<dbReference type="EMBL" id="JAVRQU010000008">
    <property type="protein sequence ID" value="KAK5699679.1"/>
    <property type="molecule type" value="Genomic_DNA"/>
</dbReference>
<proteinExistence type="inferred from homology"/>
<protein>
    <recommendedName>
        <fullName evidence="2">Mitochondrial fission process protein 1</fullName>
    </recommendedName>
    <alternativeName>
        <fullName evidence="3">Mitochondrial 18 kDa protein</fullName>
    </alternativeName>
</protein>
<comment type="caution">
    <text evidence="5">The sequence shown here is derived from an EMBL/GenBank/DDBJ whole genome shotgun (WGS) entry which is preliminary data.</text>
</comment>
<sequence length="277" mass="30347">MARDDEDIPHERSEERPDFSKPIARKPLPPDLQKNFDDETTWWNTFSGNSGTISEDSTNSSLRYAAYASRFRTILLSAQRYVAYTSDIGESFRPIAHPNMVRAAYGVSWAYLVGDVSYEGYKAYERNQAALHPTAPESQGVPGAATTTALANPVTGRVAPIDHWAAVMAERAVFQSVASMGLPAFTIHSIVRYSGRALKNAKNTRIRTWGPIGLGLAAVPALPFMFDKPVEVATEWLFHKGFELVGGREAVGHRHAAETLAVGPGKTRQGTGKDKEL</sequence>
<feature type="region of interest" description="Disordered" evidence="4">
    <location>
        <begin position="1"/>
        <end position="35"/>
    </location>
</feature>
<organism evidence="5 6">
    <name type="scientific">Elasticomyces elasticus</name>
    <dbReference type="NCBI Taxonomy" id="574655"/>
    <lineage>
        <taxon>Eukaryota</taxon>
        <taxon>Fungi</taxon>
        <taxon>Dikarya</taxon>
        <taxon>Ascomycota</taxon>
        <taxon>Pezizomycotina</taxon>
        <taxon>Dothideomycetes</taxon>
        <taxon>Dothideomycetidae</taxon>
        <taxon>Mycosphaerellales</taxon>
        <taxon>Teratosphaeriaceae</taxon>
        <taxon>Elasticomyces</taxon>
    </lineage>
</organism>
<dbReference type="PANTHER" id="PTHR11001:SF2">
    <property type="entry name" value="MITOCHONDRIAL FISSION PROCESS PROTEIN 1"/>
    <property type="match status" value="1"/>
</dbReference>